<keyword evidence="3" id="KW-1185">Reference proteome</keyword>
<feature type="region of interest" description="Disordered" evidence="1">
    <location>
        <begin position="172"/>
        <end position="197"/>
    </location>
</feature>
<dbReference type="EMBL" id="KN839860">
    <property type="protein sequence ID" value="KIJ61782.1"/>
    <property type="molecule type" value="Genomic_DNA"/>
</dbReference>
<dbReference type="OrthoDB" id="3248936at2759"/>
<evidence type="ECO:0000256" key="1">
    <source>
        <dbReference type="SAM" id="MobiDB-lite"/>
    </source>
</evidence>
<gene>
    <name evidence="2" type="ORF">HYDPIDRAFT_31110</name>
</gene>
<evidence type="ECO:0000313" key="3">
    <source>
        <dbReference type="Proteomes" id="UP000053820"/>
    </source>
</evidence>
<dbReference type="AlphaFoldDB" id="A0A0C9WCP0"/>
<evidence type="ECO:0000313" key="2">
    <source>
        <dbReference type="EMBL" id="KIJ61782.1"/>
    </source>
</evidence>
<dbReference type="HOGENOM" id="CLU_1384334_0_0_1"/>
<sequence length="197" mass="22343">MLARAEHFLQHVQTDLSRALSLLKHKIVNFVRELANRSRAEHFTSLKTRIRGFLAEDALTLKEIIANAPLLKLGPFDFFQERLGGIDLDSPGETEADDDEHPQGIKDLGVHAPSAYRRTGNCPKTFWTCGMTFPIIHQGKFVFKRDMLISELKDRMISLFFDALREESCETSDKMMTTSSEQARSVAQDALAEREVC</sequence>
<feature type="compositionally biased region" description="Polar residues" evidence="1">
    <location>
        <begin position="174"/>
        <end position="185"/>
    </location>
</feature>
<reference evidence="2 3" key="1">
    <citation type="submission" date="2014-04" db="EMBL/GenBank/DDBJ databases">
        <title>Evolutionary Origins and Diversification of the Mycorrhizal Mutualists.</title>
        <authorList>
            <consortium name="DOE Joint Genome Institute"/>
            <consortium name="Mycorrhizal Genomics Consortium"/>
            <person name="Kohler A."/>
            <person name="Kuo A."/>
            <person name="Nagy L.G."/>
            <person name="Floudas D."/>
            <person name="Copeland A."/>
            <person name="Barry K.W."/>
            <person name="Cichocki N."/>
            <person name="Veneault-Fourrey C."/>
            <person name="LaButti K."/>
            <person name="Lindquist E.A."/>
            <person name="Lipzen A."/>
            <person name="Lundell T."/>
            <person name="Morin E."/>
            <person name="Murat C."/>
            <person name="Riley R."/>
            <person name="Ohm R."/>
            <person name="Sun H."/>
            <person name="Tunlid A."/>
            <person name="Henrissat B."/>
            <person name="Grigoriev I.V."/>
            <person name="Hibbett D.S."/>
            <person name="Martin F."/>
        </authorList>
    </citation>
    <scope>NUCLEOTIDE SEQUENCE [LARGE SCALE GENOMIC DNA]</scope>
    <source>
        <strain evidence="2 3">MD-312</strain>
    </source>
</reference>
<protein>
    <submittedName>
        <fullName evidence="2">Uncharacterized protein</fullName>
    </submittedName>
</protein>
<dbReference type="Proteomes" id="UP000053820">
    <property type="component" value="Unassembled WGS sequence"/>
</dbReference>
<proteinExistence type="predicted"/>
<accession>A0A0C9WCP0</accession>
<organism evidence="2 3">
    <name type="scientific">Hydnomerulius pinastri MD-312</name>
    <dbReference type="NCBI Taxonomy" id="994086"/>
    <lineage>
        <taxon>Eukaryota</taxon>
        <taxon>Fungi</taxon>
        <taxon>Dikarya</taxon>
        <taxon>Basidiomycota</taxon>
        <taxon>Agaricomycotina</taxon>
        <taxon>Agaricomycetes</taxon>
        <taxon>Agaricomycetidae</taxon>
        <taxon>Boletales</taxon>
        <taxon>Boletales incertae sedis</taxon>
        <taxon>Leucogyrophana</taxon>
    </lineage>
</organism>
<name>A0A0C9WCP0_9AGAM</name>